<organism evidence="3 4">
    <name type="scientific">Stichopus japonicus</name>
    <name type="common">Sea cucumber</name>
    <dbReference type="NCBI Taxonomy" id="307972"/>
    <lineage>
        <taxon>Eukaryota</taxon>
        <taxon>Metazoa</taxon>
        <taxon>Echinodermata</taxon>
        <taxon>Eleutherozoa</taxon>
        <taxon>Echinozoa</taxon>
        <taxon>Holothuroidea</taxon>
        <taxon>Aspidochirotacea</taxon>
        <taxon>Aspidochirotida</taxon>
        <taxon>Stichopodidae</taxon>
        <taxon>Apostichopus</taxon>
    </lineage>
</organism>
<feature type="region of interest" description="Disordered" evidence="1">
    <location>
        <begin position="110"/>
        <end position="146"/>
    </location>
</feature>
<name>A0A2G8KBC7_STIJA</name>
<feature type="compositionally biased region" description="Basic and acidic residues" evidence="1">
    <location>
        <begin position="122"/>
        <end position="134"/>
    </location>
</feature>
<evidence type="ECO:0000256" key="2">
    <source>
        <dbReference type="SAM" id="Phobius"/>
    </source>
</evidence>
<comment type="caution">
    <text evidence="3">The sequence shown here is derived from an EMBL/GenBank/DDBJ whole genome shotgun (WGS) entry which is preliminary data.</text>
</comment>
<sequence>MGLYRALRRRERCYSLLAGFFLVYISWSFISSQERIDALRNGRETPERQRIDLPAGNSHLQHRINIPHGSSRNDDRLYDSFQKRSIAPNLHDDVIAPNLHDDVVHIYSEEHPIPLPPSNEEINPRNKVDPDSSDIKSSITTNKKEDARDEMKLSVIDLPNQGKSAFNQRMKSELYAPEAGNVLPNYFLYAESMNKTRDQYGDTVVTYLHHNKAAGSSVKDCLGKVSRAQRARISLMDSNGRSAAVTRLKQRGNAFKFYMGGYSFGYVNN</sequence>
<gene>
    <name evidence="3" type="ORF">BSL78_17843</name>
</gene>
<keyword evidence="2" id="KW-0472">Membrane</keyword>
<dbReference type="AlphaFoldDB" id="A0A2G8KBC7"/>
<dbReference type="Proteomes" id="UP000230750">
    <property type="component" value="Unassembled WGS sequence"/>
</dbReference>
<reference evidence="3 4" key="1">
    <citation type="journal article" date="2017" name="PLoS Biol.">
        <title>The sea cucumber genome provides insights into morphological evolution and visceral regeneration.</title>
        <authorList>
            <person name="Zhang X."/>
            <person name="Sun L."/>
            <person name="Yuan J."/>
            <person name="Sun Y."/>
            <person name="Gao Y."/>
            <person name="Zhang L."/>
            <person name="Li S."/>
            <person name="Dai H."/>
            <person name="Hamel J.F."/>
            <person name="Liu C."/>
            <person name="Yu Y."/>
            <person name="Liu S."/>
            <person name="Lin W."/>
            <person name="Guo K."/>
            <person name="Jin S."/>
            <person name="Xu P."/>
            <person name="Storey K.B."/>
            <person name="Huan P."/>
            <person name="Zhang T."/>
            <person name="Zhou Y."/>
            <person name="Zhang J."/>
            <person name="Lin C."/>
            <person name="Li X."/>
            <person name="Xing L."/>
            <person name="Huo D."/>
            <person name="Sun M."/>
            <person name="Wang L."/>
            <person name="Mercier A."/>
            <person name="Li F."/>
            <person name="Yang H."/>
            <person name="Xiang J."/>
        </authorList>
    </citation>
    <scope>NUCLEOTIDE SEQUENCE [LARGE SCALE GENOMIC DNA]</scope>
    <source>
        <strain evidence="3">Shaxun</strain>
        <tissue evidence="3">Muscle</tissue>
    </source>
</reference>
<keyword evidence="4" id="KW-1185">Reference proteome</keyword>
<proteinExistence type="predicted"/>
<keyword evidence="2" id="KW-0812">Transmembrane</keyword>
<dbReference type="EMBL" id="MRZV01000720">
    <property type="protein sequence ID" value="PIK45306.1"/>
    <property type="molecule type" value="Genomic_DNA"/>
</dbReference>
<evidence type="ECO:0000256" key="1">
    <source>
        <dbReference type="SAM" id="MobiDB-lite"/>
    </source>
</evidence>
<feature type="transmembrane region" description="Helical" evidence="2">
    <location>
        <begin position="12"/>
        <end position="30"/>
    </location>
</feature>
<accession>A0A2G8KBC7</accession>
<keyword evidence="2" id="KW-1133">Transmembrane helix</keyword>
<protein>
    <submittedName>
        <fullName evidence="3">Uncharacterized protein</fullName>
    </submittedName>
</protein>
<evidence type="ECO:0000313" key="4">
    <source>
        <dbReference type="Proteomes" id="UP000230750"/>
    </source>
</evidence>
<evidence type="ECO:0000313" key="3">
    <source>
        <dbReference type="EMBL" id="PIK45306.1"/>
    </source>
</evidence>